<dbReference type="Pfam" id="PF13602">
    <property type="entry name" value="ADH_zinc_N_2"/>
    <property type="match status" value="1"/>
</dbReference>
<protein>
    <submittedName>
        <fullName evidence="4">NADP-dependent oxidoreductase</fullName>
        <ecNumber evidence="4">1.-.-.-</ecNumber>
    </submittedName>
</protein>
<sequence>MRAVVIHGYGDTDVLEPAEMPVPECASGEVLIKVHAAAVNPADGKWRSGKYQAFIPLTMPHILGYDIAGTVEAGEGFSKGTRVAAMLNPMTKGGYAQYASAVVSSVAEIPDGMSFETAAAVPCANLTGVQLIETALDLKAGQRVLITGALGNVGRAAMFAARGRGAHIIAAVRADRAVEAREAGAAEIAVIGEEWTGEAFDEVADTIGGPSVAPLMRHLKPGGRIATASDSPIPPDGLPVVPEFYGINPDGAQLTKILAAVAAGALPVMIDRVLPLDAAAEGQKAVDAGGLRGKIILKP</sequence>
<dbReference type="Pfam" id="PF08240">
    <property type="entry name" value="ADH_N"/>
    <property type="match status" value="1"/>
</dbReference>
<gene>
    <name evidence="4" type="ORF">Q4610_16745</name>
</gene>
<dbReference type="CDD" id="cd05289">
    <property type="entry name" value="MDR_like_2"/>
    <property type="match status" value="1"/>
</dbReference>
<keyword evidence="1" id="KW-0521">NADP</keyword>
<evidence type="ECO:0000259" key="3">
    <source>
        <dbReference type="SMART" id="SM00829"/>
    </source>
</evidence>
<dbReference type="InterPro" id="IPR013154">
    <property type="entry name" value="ADH-like_N"/>
</dbReference>
<comment type="caution">
    <text evidence="4">The sequence shown here is derived from an EMBL/GenBank/DDBJ whole genome shotgun (WGS) entry which is preliminary data.</text>
</comment>
<dbReference type="RefSeq" id="WP_304537117.1">
    <property type="nucleotide sequence ID" value="NZ_JAUQOM010000010.1"/>
</dbReference>
<proteinExistence type="predicted"/>
<dbReference type="PANTHER" id="PTHR48106">
    <property type="entry name" value="QUINONE OXIDOREDUCTASE PIG3-RELATED"/>
    <property type="match status" value="1"/>
</dbReference>
<organism evidence="4 5">
    <name type="scientific">Sphingobium cyanobacteriorum</name>
    <dbReference type="NCBI Taxonomy" id="3063954"/>
    <lineage>
        <taxon>Bacteria</taxon>
        <taxon>Pseudomonadati</taxon>
        <taxon>Pseudomonadota</taxon>
        <taxon>Alphaproteobacteria</taxon>
        <taxon>Sphingomonadales</taxon>
        <taxon>Sphingomonadaceae</taxon>
        <taxon>Sphingobium</taxon>
    </lineage>
</organism>
<evidence type="ECO:0000313" key="4">
    <source>
        <dbReference type="EMBL" id="MDO7836697.1"/>
    </source>
</evidence>
<feature type="domain" description="Enoyl reductase (ER)" evidence="3">
    <location>
        <begin position="10"/>
        <end position="297"/>
    </location>
</feature>
<name>A0ABT8ZQ70_9SPHN</name>
<evidence type="ECO:0000256" key="1">
    <source>
        <dbReference type="ARBA" id="ARBA00022857"/>
    </source>
</evidence>
<dbReference type="Gene3D" id="3.40.50.720">
    <property type="entry name" value="NAD(P)-binding Rossmann-like Domain"/>
    <property type="match status" value="1"/>
</dbReference>
<dbReference type="SUPFAM" id="SSF50129">
    <property type="entry name" value="GroES-like"/>
    <property type="match status" value="1"/>
</dbReference>
<dbReference type="Gene3D" id="3.90.180.10">
    <property type="entry name" value="Medium-chain alcohol dehydrogenases, catalytic domain"/>
    <property type="match status" value="1"/>
</dbReference>
<dbReference type="EC" id="1.-.-.-" evidence="4"/>
<dbReference type="Proteomes" id="UP001176471">
    <property type="component" value="Unassembled WGS sequence"/>
</dbReference>
<dbReference type="InterPro" id="IPR020843">
    <property type="entry name" value="ER"/>
</dbReference>
<dbReference type="EMBL" id="JAUQOM010000010">
    <property type="protein sequence ID" value="MDO7836697.1"/>
    <property type="molecule type" value="Genomic_DNA"/>
</dbReference>
<evidence type="ECO:0000256" key="2">
    <source>
        <dbReference type="ARBA" id="ARBA00023002"/>
    </source>
</evidence>
<dbReference type="SUPFAM" id="SSF51735">
    <property type="entry name" value="NAD(P)-binding Rossmann-fold domains"/>
    <property type="match status" value="1"/>
</dbReference>
<dbReference type="SMART" id="SM00829">
    <property type="entry name" value="PKS_ER"/>
    <property type="match status" value="1"/>
</dbReference>
<dbReference type="InterPro" id="IPR011032">
    <property type="entry name" value="GroES-like_sf"/>
</dbReference>
<dbReference type="InterPro" id="IPR036291">
    <property type="entry name" value="NAD(P)-bd_dom_sf"/>
</dbReference>
<reference evidence="4" key="1">
    <citation type="submission" date="2023-07" db="EMBL/GenBank/DDBJ databases">
        <title>Bacterial whole genome sequence for Sphingobium sp. HBC34.</title>
        <authorList>
            <person name="Le V."/>
            <person name="Ko S.-R."/>
            <person name="Ahn C.-Y."/>
            <person name="Oh H.-M."/>
        </authorList>
    </citation>
    <scope>NUCLEOTIDE SEQUENCE</scope>
    <source>
        <strain evidence="4">HBC34</strain>
    </source>
</reference>
<dbReference type="GO" id="GO:0016491">
    <property type="term" value="F:oxidoreductase activity"/>
    <property type="evidence" value="ECO:0007669"/>
    <property type="project" value="UniProtKB-KW"/>
</dbReference>
<evidence type="ECO:0000313" key="5">
    <source>
        <dbReference type="Proteomes" id="UP001176471"/>
    </source>
</evidence>
<keyword evidence="5" id="KW-1185">Reference proteome</keyword>
<accession>A0ABT8ZQ70</accession>
<keyword evidence="2 4" id="KW-0560">Oxidoreductase</keyword>